<dbReference type="SUPFAM" id="SSF53720">
    <property type="entry name" value="ALDH-like"/>
    <property type="match status" value="1"/>
</dbReference>
<sequence length="429" mass="45617">MKVLRFDDAGYSDFVSELDRQAMPSTDLYETVAAIVNEVKKRGNQAVFEYTSKFDKLDLTDETMFVSEVELAEAEAQVEDSVKEAIAASKRNVHSFAKQSMRQDWTSTNAEGAQVGERFVPYDRVGVYVPGGKAPLVSTALMTAAIGQAVGVKDILAATPAGPDGKVNPSLLYALKESGATQIIKVGGAQAIAAMALGTQTVKPVEKIFGPGNSFVVEAKRQLVGAVSIDLLPGPSEVLVIADDSANPAFVAADLLAQAEHGGDSVVGFATPSESLLEKVKVELEKQLAQLSRADYIRQVLDAGTFVLITKDLEEAVNICNVFAPEHLSLIVENEDAWLDKVKTAGAIYVGNYAAVAVGDFLAGPSHTLPTGGSGKSFSGIRADQFQRRTSIVRMDKASVQKSEKYVAEFARVEGLDAHGASVSIRANS</sequence>
<dbReference type="Gene3D" id="1.20.5.1300">
    <property type="match status" value="1"/>
</dbReference>
<dbReference type="PIRSF" id="PIRSF000099">
    <property type="entry name" value="Histidinol_dh"/>
    <property type="match status" value="1"/>
</dbReference>
<evidence type="ECO:0000256" key="1">
    <source>
        <dbReference type="ARBA" id="ARBA00001947"/>
    </source>
</evidence>
<accession>A0ABP9V3U4</accession>
<dbReference type="Pfam" id="PF00815">
    <property type="entry name" value="Histidinol_dh"/>
    <property type="match status" value="1"/>
</dbReference>
<dbReference type="InterPro" id="IPR012131">
    <property type="entry name" value="Hstdl_DH"/>
</dbReference>
<dbReference type="PROSITE" id="PS00611">
    <property type="entry name" value="HISOL_DEHYDROGENASE"/>
    <property type="match status" value="1"/>
</dbReference>
<dbReference type="InterPro" id="IPR016161">
    <property type="entry name" value="Ald_DH/histidinol_DH"/>
</dbReference>
<organism evidence="8 9">
    <name type="scientific">Rubritalea halochordaticola</name>
    <dbReference type="NCBI Taxonomy" id="714537"/>
    <lineage>
        <taxon>Bacteria</taxon>
        <taxon>Pseudomonadati</taxon>
        <taxon>Verrucomicrobiota</taxon>
        <taxon>Verrucomicrobiia</taxon>
        <taxon>Verrucomicrobiales</taxon>
        <taxon>Rubritaleaceae</taxon>
        <taxon>Rubritalea</taxon>
    </lineage>
</organism>
<evidence type="ECO:0000256" key="4">
    <source>
        <dbReference type="ARBA" id="ARBA00022833"/>
    </source>
</evidence>
<evidence type="ECO:0000313" key="8">
    <source>
        <dbReference type="EMBL" id="GAA5496264.1"/>
    </source>
</evidence>
<dbReference type="CDD" id="cd06572">
    <property type="entry name" value="Histidinol_dh"/>
    <property type="match status" value="1"/>
</dbReference>
<dbReference type="InterPro" id="IPR022695">
    <property type="entry name" value="Histidinol_DH_monofunct"/>
</dbReference>
<evidence type="ECO:0000256" key="2">
    <source>
        <dbReference type="ARBA" id="ARBA00010178"/>
    </source>
</evidence>
<dbReference type="InterPro" id="IPR001692">
    <property type="entry name" value="Histidinol_DH_CS"/>
</dbReference>
<dbReference type="PANTHER" id="PTHR21256:SF2">
    <property type="entry name" value="HISTIDINE BIOSYNTHESIS TRIFUNCTIONAL PROTEIN"/>
    <property type="match status" value="1"/>
</dbReference>
<dbReference type="Gene3D" id="3.40.50.1980">
    <property type="entry name" value="Nitrogenase molybdenum iron protein domain"/>
    <property type="match status" value="2"/>
</dbReference>
<comment type="cofactor">
    <cofactor evidence="1">
        <name>Zn(2+)</name>
        <dbReference type="ChEBI" id="CHEBI:29105"/>
    </cofactor>
</comment>
<evidence type="ECO:0000256" key="6">
    <source>
        <dbReference type="PIRNR" id="PIRNR000099"/>
    </source>
</evidence>
<gene>
    <name evidence="8" type="primary">hisD</name>
    <name evidence="8" type="ORF">Rhal01_02447</name>
</gene>
<keyword evidence="3" id="KW-0479">Metal-binding</keyword>
<evidence type="ECO:0000256" key="5">
    <source>
        <dbReference type="ARBA" id="ARBA00023002"/>
    </source>
</evidence>
<dbReference type="EMBL" id="BAABRL010000007">
    <property type="protein sequence ID" value="GAA5496264.1"/>
    <property type="molecule type" value="Genomic_DNA"/>
</dbReference>
<dbReference type="NCBIfam" id="TIGR00069">
    <property type="entry name" value="hisD"/>
    <property type="match status" value="1"/>
</dbReference>
<reference evidence="8 9" key="1">
    <citation type="submission" date="2024-02" db="EMBL/GenBank/DDBJ databases">
        <title>Rubritalea halochordaticola NBRC 107102.</title>
        <authorList>
            <person name="Ichikawa N."/>
            <person name="Katano-Makiyama Y."/>
            <person name="Hidaka K."/>
        </authorList>
    </citation>
    <scope>NUCLEOTIDE SEQUENCE [LARGE SCALE GENOMIC DNA]</scope>
    <source>
        <strain evidence="8 9">NBRC 107102</strain>
    </source>
</reference>
<keyword evidence="9" id="KW-1185">Reference proteome</keyword>
<keyword evidence="5 6" id="KW-0560">Oxidoreductase</keyword>
<dbReference type="Proteomes" id="UP001424741">
    <property type="component" value="Unassembled WGS sequence"/>
</dbReference>
<name>A0ABP9V3U4_9BACT</name>
<dbReference type="RefSeq" id="WP_346188959.1">
    <property type="nucleotide sequence ID" value="NZ_BAABRL010000007.1"/>
</dbReference>
<keyword evidence="4" id="KW-0862">Zinc</keyword>
<proteinExistence type="inferred from homology"/>
<dbReference type="PRINTS" id="PR00083">
    <property type="entry name" value="HOLDHDRGNASE"/>
</dbReference>
<evidence type="ECO:0000256" key="7">
    <source>
        <dbReference type="RuleBase" id="RU004175"/>
    </source>
</evidence>
<protein>
    <submittedName>
        <fullName evidence="8">Histidinol dehydrogenase</fullName>
    </submittedName>
</protein>
<dbReference type="PANTHER" id="PTHR21256">
    <property type="entry name" value="HISTIDINOL DEHYDROGENASE HDH"/>
    <property type="match status" value="1"/>
</dbReference>
<comment type="caution">
    <text evidence="8">The sequence shown here is derived from an EMBL/GenBank/DDBJ whole genome shotgun (WGS) entry which is preliminary data.</text>
</comment>
<evidence type="ECO:0000256" key="3">
    <source>
        <dbReference type="ARBA" id="ARBA00022723"/>
    </source>
</evidence>
<comment type="similarity">
    <text evidence="2 6 7">Belongs to the histidinol dehydrogenase family.</text>
</comment>
<evidence type="ECO:0000313" key="9">
    <source>
        <dbReference type="Proteomes" id="UP001424741"/>
    </source>
</evidence>